<dbReference type="InterPro" id="IPR048713">
    <property type="entry name" value="Choline_bind_rpt"/>
</dbReference>
<dbReference type="PANTHER" id="PTHR21666:SF289">
    <property type="entry name" value="L-ALA--D-GLU ENDOPEPTIDASE"/>
    <property type="match status" value="1"/>
</dbReference>
<dbReference type="RefSeq" id="WP_022035089.1">
    <property type="nucleotide sequence ID" value="NZ_CP173382.1"/>
</dbReference>
<dbReference type="InterPro" id="IPR050570">
    <property type="entry name" value="Cell_wall_metabolism_enzyme"/>
</dbReference>
<evidence type="ECO:0000256" key="2">
    <source>
        <dbReference type="SAM" id="SignalP"/>
    </source>
</evidence>
<evidence type="ECO:0000313" key="5">
    <source>
        <dbReference type="Proteomes" id="UP000095492"/>
    </source>
</evidence>
<dbReference type="GeneID" id="97389939"/>
<keyword evidence="1 2" id="KW-0732">Signal</keyword>
<dbReference type="EMBL" id="CYYA01000014">
    <property type="protein sequence ID" value="CUN15166.1"/>
    <property type="molecule type" value="Genomic_DNA"/>
</dbReference>
<dbReference type="InterPro" id="IPR011055">
    <property type="entry name" value="Dup_hybrid_motif"/>
</dbReference>
<dbReference type="OrthoDB" id="9809488at2"/>
<accession>A0A173ULE5</accession>
<feature type="domain" description="M23ase beta-sheet core" evidence="3">
    <location>
        <begin position="257"/>
        <end position="351"/>
    </location>
</feature>
<feature type="signal peptide" evidence="2">
    <location>
        <begin position="1"/>
        <end position="28"/>
    </location>
</feature>
<feature type="chain" id="PRO_5008013133" evidence="2">
    <location>
        <begin position="29"/>
        <end position="357"/>
    </location>
</feature>
<protein>
    <submittedName>
        <fullName evidence="4">Stage II sporulation protein Q</fullName>
    </submittedName>
</protein>
<dbReference type="SUPFAM" id="SSF51261">
    <property type="entry name" value="Duplicated hybrid motif"/>
    <property type="match status" value="1"/>
</dbReference>
<dbReference type="Gene3D" id="2.70.70.10">
    <property type="entry name" value="Glucose Permease (Domain IIA)"/>
    <property type="match status" value="1"/>
</dbReference>
<gene>
    <name evidence="4" type="primary">spoIIQ</name>
    <name evidence="4" type="ORF">ERS852448_02106</name>
</gene>
<dbReference type="AlphaFoldDB" id="A0A173ULE5"/>
<evidence type="ECO:0000259" key="3">
    <source>
        <dbReference type="Pfam" id="PF01551"/>
    </source>
</evidence>
<name>A0A173ULE5_EUBRA</name>
<dbReference type="Proteomes" id="UP000095492">
    <property type="component" value="Unassembled WGS sequence"/>
</dbReference>
<sequence length="357" mass="39680">MNFSGKKVMASALAGIVVAGMLVSPAYAGTAKTAKTAKTTKSAKSEKKEETRNGFQLDDKTGEWHMYVDGEIAKDYYGIDQNIYGWWRIEQGDVNFDSMSVEANPYGWWKLNGGKVDFDYTGLAANEYGWWYIHEGMVDFDHFGLEQNEYGWFRIESGKVNFDFNGLAANEYGWWYLQGGRVDFDYTGLASNENGTWYVRNGQIDFSYNGHVKIDGKQYLVKGGQVSQEAYIWPLDGYTRLSDTFGERICPFHGKEFHDGVDIPAPGGTNIMASASGVVTKATYSSSFGNNITIDHGNGVETMYLHCSALAVEEGDHVEQGQVIAYVGTTGSSTGNHLDFRFKVNGEYVDPLSMVQP</sequence>
<dbReference type="Pfam" id="PF21540">
    <property type="entry name" value="Choline_bind_4"/>
    <property type="match status" value="4"/>
</dbReference>
<reference evidence="4 5" key="1">
    <citation type="submission" date="2015-09" db="EMBL/GenBank/DDBJ databases">
        <authorList>
            <consortium name="Pathogen Informatics"/>
        </authorList>
    </citation>
    <scope>NUCLEOTIDE SEQUENCE [LARGE SCALE GENOMIC DNA]</scope>
    <source>
        <strain evidence="4 5">2789STDY5608891</strain>
    </source>
</reference>
<dbReference type="STRING" id="39490.ERS852448_02106"/>
<organism evidence="4 5">
    <name type="scientific">Eubacterium ramulus</name>
    <dbReference type="NCBI Taxonomy" id="39490"/>
    <lineage>
        <taxon>Bacteria</taxon>
        <taxon>Bacillati</taxon>
        <taxon>Bacillota</taxon>
        <taxon>Clostridia</taxon>
        <taxon>Eubacteriales</taxon>
        <taxon>Eubacteriaceae</taxon>
        <taxon>Eubacterium</taxon>
    </lineage>
</organism>
<dbReference type="Pfam" id="PF01551">
    <property type="entry name" value="Peptidase_M23"/>
    <property type="match status" value="1"/>
</dbReference>
<dbReference type="CDD" id="cd12797">
    <property type="entry name" value="M23_peptidase"/>
    <property type="match status" value="1"/>
</dbReference>
<evidence type="ECO:0000313" key="4">
    <source>
        <dbReference type="EMBL" id="CUN15166.1"/>
    </source>
</evidence>
<dbReference type="PANTHER" id="PTHR21666">
    <property type="entry name" value="PEPTIDASE-RELATED"/>
    <property type="match status" value="1"/>
</dbReference>
<proteinExistence type="predicted"/>
<dbReference type="InterPro" id="IPR016047">
    <property type="entry name" value="M23ase_b-sheet_dom"/>
</dbReference>
<evidence type="ECO:0000256" key="1">
    <source>
        <dbReference type="ARBA" id="ARBA00022729"/>
    </source>
</evidence>
<dbReference type="GO" id="GO:0004222">
    <property type="term" value="F:metalloendopeptidase activity"/>
    <property type="evidence" value="ECO:0007669"/>
    <property type="project" value="TreeGrafter"/>
</dbReference>